<evidence type="ECO:0000256" key="7">
    <source>
        <dbReference type="ARBA" id="ARBA00022741"/>
    </source>
</evidence>
<dbReference type="PRINTS" id="PR00987">
    <property type="entry name" value="TRNASYNTHGLU"/>
</dbReference>
<dbReference type="InterPro" id="IPR004527">
    <property type="entry name" value="Glu-tRNA-ligase_bac/mito"/>
</dbReference>
<evidence type="ECO:0000259" key="12">
    <source>
        <dbReference type="Pfam" id="PF00749"/>
    </source>
</evidence>
<proteinExistence type="inferred from homology"/>
<feature type="domain" description="Glutamyl/glutaminyl-tRNA synthetase class Ib catalytic" evidence="12">
    <location>
        <begin position="2"/>
        <end position="283"/>
    </location>
</feature>
<dbReference type="GO" id="GO:0008270">
    <property type="term" value="F:zinc ion binding"/>
    <property type="evidence" value="ECO:0007669"/>
    <property type="project" value="InterPro"/>
</dbReference>
<dbReference type="InterPro" id="IPR045462">
    <property type="entry name" value="aa-tRNA-synth_I_cd-bd"/>
</dbReference>
<dbReference type="GO" id="GO:0006424">
    <property type="term" value="P:glutamyl-tRNA aminoacylation"/>
    <property type="evidence" value="ECO:0007669"/>
    <property type="project" value="InterPro"/>
</dbReference>
<keyword evidence="9" id="KW-0648">Protein biosynthesis</keyword>
<dbReference type="Pfam" id="PF00749">
    <property type="entry name" value="tRNA-synt_1c"/>
    <property type="match status" value="1"/>
</dbReference>
<keyword evidence="7" id="KW-0547">Nucleotide-binding</keyword>
<comment type="subcellular location">
    <subcellularLocation>
        <location evidence="1">Cytoplasm</location>
    </subcellularLocation>
</comment>
<keyword evidence="5" id="KW-0963">Cytoplasm</keyword>
<dbReference type="PANTHER" id="PTHR43311">
    <property type="entry name" value="GLUTAMATE--TRNA LIGASE"/>
    <property type="match status" value="1"/>
</dbReference>
<evidence type="ECO:0000313" key="14">
    <source>
        <dbReference type="EMBL" id="SVA53573.1"/>
    </source>
</evidence>
<dbReference type="GO" id="GO:0000049">
    <property type="term" value="F:tRNA binding"/>
    <property type="evidence" value="ECO:0007669"/>
    <property type="project" value="InterPro"/>
</dbReference>
<dbReference type="NCBIfam" id="TIGR00464">
    <property type="entry name" value="gltX_bact"/>
    <property type="match status" value="1"/>
</dbReference>
<gene>
    <name evidence="14" type="ORF">METZ01_LOCUS106427</name>
</gene>
<accession>A0A381WNV8</accession>
<evidence type="ECO:0000256" key="8">
    <source>
        <dbReference type="ARBA" id="ARBA00022840"/>
    </source>
</evidence>
<dbReference type="InterPro" id="IPR020058">
    <property type="entry name" value="Glu/Gln-tRNA-synth_Ib_cat-dom"/>
</dbReference>
<dbReference type="EMBL" id="UINC01012244">
    <property type="protein sequence ID" value="SVA53573.1"/>
    <property type="molecule type" value="Genomic_DNA"/>
</dbReference>
<organism evidence="14">
    <name type="scientific">marine metagenome</name>
    <dbReference type="NCBI Taxonomy" id="408172"/>
    <lineage>
        <taxon>unclassified sequences</taxon>
        <taxon>metagenomes</taxon>
        <taxon>ecological metagenomes</taxon>
    </lineage>
</organism>
<evidence type="ECO:0000256" key="3">
    <source>
        <dbReference type="ARBA" id="ARBA00011245"/>
    </source>
</evidence>
<dbReference type="InterPro" id="IPR020751">
    <property type="entry name" value="aa-tRNA-synth_I_codon-bd_sub2"/>
</dbReference>
<dbReference type="Pfam" id="PF19269">
    <property type="entry name" value="Anticodon_2"/>
    <property type="match status" value="1"/>
</dbReference>
<dbReference type="GO" id="GO:0005829">
    <property type="term" value="C:cytosol"/>
    <property type="evidence" value="ECO:0007669"/>
    <property type="project" value="TreeGrafter"/>
</dbReference>
<evidence type="ECO:0000256" key="5">
    <source>
        <dbReference type="ARBA" id="ARBA00022490"/>
    </source>
</evidence>
<dbReference type="AlphaFoldDB" id="A0A381WNV8"/>
<keyword evidence="6" id="KW-0436">Ligase</keyword>
<feature type="domain" description="Aminoacyl-tRNA synthetase class I anticodon-binding" evidence="13">
    <location>
        <begin position="309"/>
        <end position="436"/>
    </location>
</feature>
<dbReference type="InterPro" id="IPR033910">
    <property type="entry name" value="GluRS_core"/>
</dbReference>
<dbReference type="InterPro" id="IPR014729">
    <property type="entry name" value="Rossmann-like_a/b/a_fold"/>
</dbReference>
<evidence type="ECO:0000256" key="1">
    <source>
        <dbReference type="ARBA" id="ARBA00004496"/>
    </source>
</evidence>
<keyword evidence="8" id="KW-0067">ATP-binding</keyword>
<dbReference type="FunFam" id="3.40.50.620:FF:000007">
    <property type="entry name" value="Glutamate--tRNA ligase"/>
    <property type="match status" value="1"/>
</dbReference>
<dbReference type="GO" id="GO:0005524">
    <property type="term" value="F:ATP binding"/>
    <property type="evidence" value="ECO:0007669"/>
    <property type="project" value="UniProtKB-KW"/>
</dbReference>
<protein>
    <recommendedName>
        <fullName evidence="4">glutamate--tRNA ligase</fullName>
        <ecNumber evidence="4">6.1.1.17</ecNumber>
    </recommendedName>
    <alternativeName>
        <fullName evidence="11">Glutamyl-tRNA synthetase</fullName>
    </alternativeName>
</protein>
<dbReference type="InterPro" id="IPR008925">
    <property type="entry name" value="aa_tRNA-synth_I_cd-bd_sf"/>
</dbReference>
<dbReference type="InterPro" id="IPR000924">
    <property type="entry name" value="Glu/Gln-tRNA-synth"/>
</dbReference>
<dbReference type="Gene3D" id="3.40.50.620">
    <property type="entry name" value="HUPs"/>
    <property type="match status" value="1"/>
</dbReference>
<evidence type="ECO:0000256" key="11">
    <source>
        <dbReference type="ARBA" id="ARBA00030865"/>
    </source>
</evidence>
<dbReference type="PANTHER" id="PTHR43311:SF2">
    <property type="entry name" value="GLUTAMATE--TRNA LIGASE, MITOCHONDRIAL-RELATED"/>
    <property type="match status" value="1"/>
</dbReference>
<dbReference type="SUPFAM" id="SSF52374">
    <property type="entry name" value="Nucleotidylyl transferase"/>
    <property type="match status" value="1"/>
</dbReference>
<comment type="similarity">
    <text evidence="2">Belongs to the class-I aminoacyl-tRNA synthetase family. Glutamate--tRNA ligase type 1 subfamily.</text>
</comment>
<evidence type="ECO:0000256" key="2">
    <source>
        <dbReference type="ARBA" id="ARBA00007894"/>
    </source>
</evidence>
<dbReference type="CDD" id="cd00808">
    <property type="entry name" value="GluRS_core"/>
    <property type="match status" value="1"/>
</dbReference>
<dbReference type="EC" id="6.1.1.17" evidence="4"/>
<comment type="subunit">
    <text evidence="3">Monomer.</text>
</comment>
<evidence type="ECO:0000256" key="4">
    <source>
        <dbReference type="ARBA" id="ARBA00012835"/>
    </source>
</evidence>
<reference evidence="14" key="1">
    <citation type="submission" date="2018-05" db="EMBL/GenBank/DDBJ databases">
        <authorList>
            <person name="Lanie J.A."/>
            <person name="Ng W.-L."/>
            <person name="Kazmierczak K.M."/>
            <person name="Andrzejewski T.M."/>
            <person name="Davidsen T.M."/>
            <person name="Wayne K.J."/>
            <person name="Tettelin H."/>
            <person name="Glass J.I."/>
            <person name="Rusch D."/>
            <person name="Podicherti R."/>
            <person name="Tsui H.-C.T."/>
            <person name="Winkler M.E."/>
        </authorList>
    </citation>
    <scope>NUCLEOTIDE SEQUENCE</scope>
</reference>
<dbReference type="HAMAP" id="MF_00022">
    <property type="entry name" value="Glu_tRNA_synth_type1"/>
    <property type="match status" value="1"/>
</dbReference>
<sequence length="442" mass="50568">VRTALYCWLFARNNGGQFLLRIEDTDSERSTKESIEAILSGMQWLGLDHDEEIVYQSDRFDIYQEKAEELIQSGHAYRCYCTPDELEKMRSEQTKKGENPRYDGRCRDKDGQSGEFVIRFKASNKEDIIINDLVYGQITVHKDELDDFIILRSSGTPTYHFAVVIDDNESKITHILRGDDHLKNSAKHLQLMDAMSYSKPEFIHLPMILGSDGSRLSKRHGAMNILEYKDQGFLPAAVLNYLVRLGWSFGDQEIFAVEEMIDKFDVNNLNKSSAQFDLEKLQWLNQQHLMNTDNSDLAEFLTLKSTLKSIPTTETLISFVEAYKSRVNSLNELLDYLHSLYAEDFTVDDVAAQKFLKTTVLEPLQDLVVSFDQVEWKPESIHQMIANTCEKHGIGFGKIGQPLRVAITGGTQSPSIDLTITLLDRENVISRLKKAIEYITNQ</sequence>
<name>A0A381WNV8_9ZZZZ</name>
<feature type="non-terminal residue" evidence="14">
    <location>
        <position position="1"/>
    </location>
</feature>
<keyword evidence="10" id="KW-0030">Aminoacyl-tRNA synthetase</keyword>
<evidence type="ECO:0000256" key="6">
    <source>
        <dbReference type="ARBA" id="ARBA00022598"/>
    </source>
</evidence>
<dbReference type="SUPFAM" id="SSF48163">
    <property type="entry name" value="An anticodon-binding domain of class I aminoacyl-tRNA synthetases"/>
    <property type="match status" value="1"/>
</dbReference>
<evidence type="ECO:0000256" key="10">
    <source>
        <dbReference type="ARBA" id="ARBA00023146"/>
    </source>
</evidence>
<dbReference type="InterPro" id="IPR049940">
    <property type="entry name" value="GluQ/Sye"/>
</dbReference>
<dbReference type="GO" id="GO:0004818">
    <property type="term" value="F:glutamate-tRNA ligase activity"/>
    <property type="evidence" value="ECO:0007669"/>
    <property type="project" value="UniProtKB-EC"/>
</dbReference>
<dbReference type="Gene3D" id="1.10.10.350">
    <property type="match status" value="1"/>
</dbReference>
<evidence type="ECO:0000256" key="9">
    <source>
        <dbReference type="ARBA" id="ARBA00022917"/>
    </source>
</evidence>
<evidence type="ECO:0000259" key="13">
    <source>
        <dbReference type="Pfam" id="PF19269"/>
    </source>
</evidence>